<evidence type="ECO:0000256" key="1">
    <source>
        <dbReference type="SAM" id="Phobius"/>
    </source>
</evidence>
<proteinExistence type="predicted"/>
<dbReference type="PANTHER" id="PTHR34414:SF1">
    <property type="entry name" value="SUBTILISIN-LIKE SERINE PROTEASE"/>
    <property type="match status" value="1"/>
</dbReference>
<dbReference type="InterPro" id="IPR046536">
    <property type="entry name" value="DUF6601"/>
</dbReference>
<dbReference type="PANTHER" id="PTHR34414">
    <property type="entry name" value="HET DOMAIN-CONTAINING PROTEIN-RELATED"/>
    <property type="match status" value="1"/>
</dbReference>
<organism evidence="3">
    <name type="scientific">Aspergillus niger</name>
    <dbReference type="NCBI Taxonomy" id="5061"/>
    <lineage>
        <taxon>Eukaryota</taxon>
        <taxon>Fungi</taxon>
        <taxon>Dikarya</taxon>
        <taxon>Ascomycota</taxon>
        <taxon>Pezizomycotina</taxon>
        <taxon>Eurotiomycetes</taxon>
        <taxon>Eurotiomycetidae</taxon>
        <taxon>Eurotiales</taxon>
        <taxon>Aspergillaceae</taxon>
        <taxon>Aspergillus</taxon>
        <taxon>Aspergillus subgen. Circumdati</taxon>
    </lineage>
</organism>
<keyword evidence="1" id="KW-0472">Membrane</keyword>
<reference evidence="3" key="2">
    <citation type="submission" date="2025-08" db="UniProtKB">
        <authorList>
            <consortium name="RefSeq"/>
        </authorList>
    </citation>
    <scope>IDENTIFICATION</scope>
</reference>
<gene>
    <name evidence="3" type="ORF">An13g04030</name>
</gene>
<reference evidence="3" key="1">
    <citation type="submission" date="2025-02" db="EMBL/GenBank/DDBJ databases">
        <authorList>
            <consortium name="NCBI Genome Project"/>
        </authorList>
    </citation>
    <scope>NUCLEOTIDE SEQUENCE</scope>
</reference>
<name>A0AAJ6QGJ1_ASPNG</name>
<feature type="transmembrane region" description="Helical" evidence="1">
    <location>
        <begin position="456"/>
        <end position="481"/>
    </location>
</feature>
<dbReference type="Pfam" id="PF20163">
    <property type="entry name" value="DUF6536"/>
    <property type="match status" value="1"/>
</dbReference>
<sequence>MSRDPAFQVPPFSVRLLEQTTTLHDPDQLLSFLPASYRDGRGDLIAAAHNIAACVEKELNLARLTTVHHWLWIAGLPLPPRALHHQLLLGREIFITEQMDMHLVWTSGRMFLKPIPLFLLEPNFWTEYLSCQPECGCSANTLTECKRRRLYRRALGFLFSYTALLSHESDFRIAQDRHLLRPEITWSAWRIFVEQLDTKYIYPRIDRRFLHGELRLSRLNKIYALYQTPLRGYMARWDRYGAFFHDYFSWLASVTVYIAIVLTAMQVGLATDALAHSPTFQSASYGFTVFSILGPLVASALIILQFCGKSLSRYADYMSPGKTTRNTVLCYCILVQRDERRQRPSRSTGKMSRPATHWIAVLVAIDTADRLGNPDSIAELYSGQCSCAAHLATGLHVVIKIISTILLGASNYTMQFLGAPSRSDVDRAHAKPRWLDVGAFQLSTFSNNESQQKISWVLLVMSSITINLLYNSALFLFIFTFDYG</sequence>
<evidence type="ECO:0000313" key="3">
    <source>
        <dbReference type="RefSeq" id="XP_001396533.3"/>
    </source>
</evidence>
<accession>A0AAJ6QGJ1</accession>
<evidence type="ECO:0000259" key="2">
    <source>
        <dbReference type="Pfam" id="PF20163"/>
    </source>
</evidence>
<keyword evidence="1" id="KW-1133">Transmembrane helix</keyword>
<feature type="transmembrane region" description="Helical" evidence="1">
    <location>
        <begin position="247"/>
        <end position="265"/>
    </location>
</feature>
<keyword evidence="1" id="KW-0812">Transmembrane</keyword>
<dbReference type="RefSeq" id="XP_001396533.3">
    <property type="nucleotide sequence ID" value="XM_001396496.3"/>
</dbReference>
<dbReference type="GeneID" id="4986849"/>
<dbReference type="KEGG" id="ang:An13g04030"/>
<dbReference type="Pfam" id="PF20246">
    <property type="entry name" value="DUF6601"/>
    <property type="match status" value="1"/>
</dbReference>
<dbReference type="VEuPathDB" id="FungiDB:An13g04030"/>
<dbReference type="AlphaFoldDB" id="A0AAJ6QGJ1"/>
<dbReference type="InterPro" id="IPR046623">
    <property type="entry name" value="DUF6536"/>
</dbReference>
<feature type="domain" description="DUF6536" evidence="2">
    <location>
        <begin position="359"/>
        <end position="483"/>
    </location>
</feature>
<feature type="transmembrane region" description="Helical" evidence="1">
    <location>
        <begin position="285"/>
        <end position="304"/>
    </location>
</feature>
<protein>
    <recommendedName>
        <fullName evidence="2">DUF6536 domain-containing protein</fullName>
    </recommendedName>
</protein>